<accession>A0A7J6Q492</accession>
<organism evidence="1 2">
    <name type="scientific">Perkinsus olseni</name>
    <name type="common">Perkinsus atlanticus</name>
    <dbReference type="NCBI Taxonomy" id="32597"/>
    <lineage>
        <taxon>Eukaryota</taxon>
        <taxon>Sar</taxon>
        <taxon>Alveolata</taxon>
        <taxon>Perkinsozoa</taxon>
        <taxon>Perkinsea</taxon>
        <taxon>Perkinsida</taxon>
        <taxon>Perkinsidae</taxon>
        <taxon>Perkinsus</taxon>
    </lineage>
</organism>
<keyword evidence="2" id="KW-1185">Reference proteome</keyword>
<evidence type="ECO:0000313" key="2">
    <source>
        <dbReference type="Proteomes" id="UP000553632"/>
    </source>
</evidence>
<dbReference type="AlphaFoldDB" id="A0A7J6Q492"/>
<proteinExistence type="predicted"/>
<feature type="non-terminal residue" evidence="1">
    <location>
        <position position="1"/>
    </location>
</feature>
<dbReference type="EMBL" id="JABANO010035837">
    <property type="protein sequence ID" value="KAF4702811.1"/>
    <property type="molecule type" value="Genomic_DNA"/>
</dbReference>
<comment type="caution">
    <text evidence="1">The sequence shown here is derived from an EMBL/GenBank/DDBJ whole genome shotgun (WGS) entry which is preliminary data.</text>
</comment>
<name>A0A7J6Q492_PEROL</name>
<protein>
    <submittedName>
        <fullName evidence="1">Uncharacterized protein</fullName>
    </submittedName>
</protein>
<gene>
    <name evidence="1" type="ORF">FOZ63_014585</name>
</gene>
<evidence type="ECO:0000313" key="1">
    <source>
        <dbReference type="EMBL" id="KAF4702811.1"/>
    </source>
</evidence>
<dbReference type="Proteomes" id="UP000553632">
    <property type="component" value="Unassembled WGS sequence"/>
</dbReference>
<sequence length="189" mass="20802">MRALFGADTTRVHLVYGDHTARIIVDVVNNSYELEESEGFQGLVGLATRSRCPHATSSSGDGSPCDPDFDATVDIRIPNHSPVKLFTIPLIENQATSLVIQFSWRDDPPSSNQIIASQASRKLNEADVDALAPRPSGAMNSSTEGTYDPRNEAHTGILLRLAQVLDGQLSRFLPSSAERRRRYKRLQKV</sequence>
<reference evidence="1 2" key="1">
    <citation type="submission" date="2020-04" db="EMBL/GenBank/DDBJ databases">
        <title>Perkinsus olseni comparative genomics.</title>
        <authorList>
            <person name="Bogema D.R."/>
        </authorList>
    </citation>
    <scope>NUCLEOTIDE SEQUENCE [LARGE SCALE GENOMIC DNA]</scope>
    <source>
        <strain evidence="1 2">ATCC PRA-207</strain>
    </source>
</reference>